<evidence type="ECO:0000256" key="4">
    <source>
        <dbReference type="PIRNR" id="PIRNR000099"/>
    </source>
</evidence>
<feature type="binding site" evidence="3">
    <location>
        <position position="124"/>
    </location>
    <ligand>
        <name>NAD(+)</name>
        <dbReference type="ChEBI" id="CHEBI:57540"/>
    </ligand>
</feature>
<keyword evidence="3" id="KW-0862">Zinc</keyword>
<feature type="binding site" evidence="3">
    <location>
        <position position="253"/>
    </location>
    <ligand>
        <name>substrate</name>
    </ligand>
</feature>
<dbReference type="RefSeq" id="WP_283342971.1">
    <property type="nucleotide sequence ID" value="NZ_JASHIF010000002.1"/>
</dbReference>
<evidence type="ECO:0000313" key="7">
    <source>
        <dbReference type="Proteomes" id="UP001236507"/>
    </source>
</evidence>
<keyword evidence="3" id="KW-0520">NAD</keyword>
<evidence type="ECO:0000256" key="3">
    <source>
        <dbReference type="HAMAP-Rule" id="MF_01024"/>
    </source>
</evidence>
<evidence type="ECO:0000256" key="2">
    <source>
        <dbReference type="ARBA" id="ARBA00023002"/>
    </source>
</evidence>
<dbReference type="PRINTS" id="PR00083">
    <property type="entry name" value="HOLDHDRGNASE"/>
</dbReference>
<dbReference type="NCBIfam" id="TIGR00069">
    <property type="entry name" value="hisD"/>
    <property type="match status" value="1"/>
</dbReference>
<comment type="function">
    <text evidence="3">Catalyzes the sequential NAD-dependent oxidations of L-histidinol to L-histidinaldehyde and then to L-histidine.</text>
</comment>
<dbReference type="Gene3D" id="1.20.5.1300">
    <property type="match status" value="1"/>
</dbReference>
<evidence type="ECO:0000256" key="5">
    <source>
        <dbReference type="RuleBase" id="RU004175"/>
    </source>
</evidence>
<feature type="binding site" evidence="3">
    <location>
        <position position="250"/>
    </location>
    <ligand>
        <name>substrate</name>
    </ligand>
</feature>
<dbReference type="InterPro" id="IPR022695">
    <property type="entry name" value="Histidinol_DH_monofunct"/>
</dbReference>
<evidence type="ECO:0000256" key="1">
    <source>
        <dbReference type="ARBA" id="ARBA00010178"/>
    </source>
</evidence>
<feature type="binding site" evidence="3">
    <location>
        <position position="405"/>
    </location>
    <ligand>
        <name>substrate</name>
    </ligand>
</feature>
<reference evidence="6 7" key="1">
    <citation type="submission" date="2023-05" db="EMBL/GenBank/DDBJ databases">
        <title>Novel species of genus Flectobacillus isolated from stream in China.</title>
        <authorList>
            <person name="Lu H."/>
        </authorList>
    </citation>
    <scope>NUCLEOTIDE SEQUENCE [LARGE SCALE GENOMIC DNA]</scope>
    <source>
        <strain evidence="6 7">KCTC 42575</strain>
    </source>
</reference>
<keyword evidence="7" id="KW-1185">Reference proteome</keyword>
<feature type="binding site" evidence="3">
    <location>
        <position position="351"/>
    </location>
    <ligand>
        <name>substrate</name>
    </ligand>
</feature>
<dbReference type="InterPro" id="IPR016161">
    <property type="entry name" value="Ald_DH/histidinol_DH"/>
</dbReference>
<dbReference type="GO" id="GO:0004399">
    <property type="term" value="F:histidinol dehydrogenase activity"/>
    <property type="evidence" value="ECO:0007669"/>
    <property type="project" value="UniProtKB-EC"/>
</dbReference>
<organism evidence="6 7">
    <name type="scientific">Flectobacillus roseus</name>
    <dbReference type="NCBI Taxonomy" id="502259"/>
    <lineage>
        <taxon>Bacteria</taxon>
        <taxon>Pseudomonadati</taxon>
        <taxon>Bacteroidota</taxon>
        <taxon>Cytophagia</taxon>
        <taxon>Cytophagales</taxon>
        <taxon>Flectobacillaceae</taxon>
        <taxon>Flectobacillus</taxon>
    </lineage>
</organism>
<protein>
    <recommendedName>
        <fullName evidence="3">Histidinol dehydrogenase</fullName>
        <shortName evidence="3">HDH</shortName>
        <ecNumber evidence="3">1.1.1.23</ecNumber>
    </recommendedName>
</protein>
<keyword evidence="3" id="KW-0028">Amino-acid biosynthesis</keyword>
<dbReference type="CDD" id="cd06572">
    <property type="entry name" value="Histidinol_dh"/>
    <property type="match status" value="1"/>
</dbReference>
<feature type="binding site" evidence="3">
    <location>
        <position position="410"/>
    </location>
    <ligand>
        <name>substrate</name>
    </ligand>
</feature>
<evidence type="ECO:0000313" key="6">
    <source>
        <dbReference type="EMBL" id="MDI9857628.1"/>
    </source>
</evidence>
<feature type="binding site" evidence="3">
    <location>
        <position position="204"/>
    </location>
    <ligand>
        <name>NAD(+)</name>
        <dbReference type="ChEBI" id="CHEBI:57540"/>
    </ligand>
</feature>
<dbReference type="Pfam" id="PF00815">
    <property type="entry name" value="Histidinol_dh"/>
    <property type="match status" value="1"/>
</dbReference>
<dbReference type="HAMAP" id="MF_01024">
    <property type="entry name" value="HisD"/>
    <property type="match status" value="1"/>
</dbReference>
<proteinExistence type="inferred from homology"/>
<comment type="cofactor">
    <cofactor evidence="3">
        <name>Zn(2+)</name>
        <dbReference type="ChEBI" id="CHEBI:29105"/>
    </cofactor>
    <text evidence="3">Binds 1 zinc ion per subunit.</text>
</comment>
<comment type="similarity">
    <text evidence="1 3 4 5">Belongs to the histidinol dehydrogenase family.</text>
</comment>
<dbReference type="PANTHER" id="PTHR21256">
    <property type="entry name" value="HISTIDINOL DEHYDROGENASE HDH"/>
    <property type="match status" value="1"/>
</dbReference>
<feature type="binding site" evidence="3">
    <location>
        <position position="250"/>
    </location>
    <ligand>
        <name>Zn(2+)</name>
        <dbReference type="ChEBI" id="CHEBI:29105"/>
    </ligand>
</feature>
<comment type="catalytic activity">
    <reaction evidence="3">
        <text>L-histidinol + 2 NAD(+) + H2O = L-histidine + 2 NADH + 3 H(+)</text>
        <dbReference type="Rhea" id="RHEA:20641"/>
        <dbReference type="ChEBI" id="CHEBI:15377"/>
        <dbReference type="ChEBI" id="CHEBI:15378"/>
        <dbReference type="ChEBI" id="CHEBI:57540"/>
        <dbReference type="ChEBI" id="CHEBI:57595"/>
        <dbReference type="ChEBI" id="CHEBI:57699"/>
        <dbReference type="ChEBI" id="CHEBI:57945"/>
        <dbReference type="EC" id="1.1.1.23"/>
    </reaction>
</comment>
<comment type="caution">
    <text evidence="6">The sequence shown here is derived from an EMBL/GenBank/DDBJ whole genome shotgun (WGS) entry which is preliminary data.</text>
</comment>
<dbReference type="PANTHER" id="PTHR21256:SF2">
    <property type="entry name" value="HISTIDINE BIOSYNTHESIS TRIFUNCTIONAL PROTEIN"/>
    <property type="match status" value="1"/>
</dbReference>
<accession>A0ABT6Y236</accession>
<feature type="binding site" evidence="3">
    <location>
        <position position="181"/>
    </location>
    <ligand>
        <name>NAD(+)</name>
        <dbReference type="ChEBI" id="CHEBI:57540"/>
    </ligand>
</feature>
<dbReference type="InterPro" id="IPR012131">
    <property type="entry name" value="Hstdl_DH"/>
</dbReference>
<keyword evidence="2 3" id="KW-0560">Oxidoreductase</keyword>
<dbReference type="EC" id="1.1.1.23" evidence="3"/>
<comment type="pathway">
    <text evidence="3">Amino-acid biosynthesis; L-histidine biosynthesis; L-histidine from 5-phospho-alpha-D-ribose 1-diphosphate: step 9/9.</text>
</comment>
<gene>
    <name evidence="3 6" type="primary">hisD</name>
    <name evidence="6" type="ORF">QM524_00270</name>
</gene>
<keyword evidence="3" id="KW-0368">Histidine biosynthesis</keyword>
<dbReference type="Gene3D" id="3.40.50.1980">
    <property type="entry name" value="Nitrogenase molybdenum iron protein domain"/>
    <property type="match status" value="2"/>
</dbReference>
<dbReference type="Proteomes" id="UP001236507">
    <property type="component" value="Unassembled WGS sequence"/>
</dbReference>
<keyword evidence="3" id="KW-0479">Metal-binding</keyword>
<feature type="binding site" evidence="3">
    <location>
        <position position="228"/>
    </location>
    <ligand>
        <name>substrate</name>
    </ligand>
</feature>
<name>A0ABT6Y236_9BACT</name>
<dbReference type="EMBL" id="JASHIF010000002">
    <property type="protein sequence ID" value="MDI9857628.1"/>
    <property type="molecule type" value="Genomic_DNA"/>
</dbReference>
<feature type="binding site" evidence="3">
    <location>
        <position position="410"/>
    </location>
    <ligand>
        <name>Zn(2+)</name>
        <dbReference type="ChEBI" id="CHEBI:29105"/>
    </ligand>
</feature>
<dbReference type="PIRSF" id="PIRSF000099">
    <property type="entry name" value="Histidinol_dh"/>
    <property type="match status" value="1"/>
</dbReference>
<feature type="binding site" evidence="3">
    <location>
        <position position="253"/>
    </location>
    <ligand>
        <name>Zn(2+)</name>
        <dbReference type="ChEBI" id="CHEBI:29105"/>
    </ligand>
</feature>
<sequence>MKIIKYPSPSDYQAILTRPVQDMSVIEQRVIPILEKVKAEGDKALFELALQFDKVTLETLEMDASKVEAAAGLLSEELKTAIHGAYQNIYKFHVAQKQAPEKIETTTGVTCWRKSVGIEKVGVYIPGGTAPLFSTVLMLGVPAQIAGCKEVVLCTPSDHPAILYAAQLCGISKIFRVGGAQAVAAMAYGTESIPQVYKIFGPGNQYVTAAKMLANKEGVAIDMPAGPSEVAVWADNSANPAFVAADLLSQAEHGIDSQVLLVSTSEELIEAVNQELEKQLAVLPRAEFAAKALENSQAVLVENQGIAIDMLNQYAAEHLIMSVENAEELSEQIFNAGSIFLGNYTPESAGDYASGTNHTLPTNGFAKAYSGVSLDSFVKKITIQKITKEGIQHLGNTIIEMAEAESLRAHANAVRVRLA</sequence>
<dbReference type="SUPFAM" id="SSF53720">
    <property type="entry name" value="ALDH-like"/>
    <property type="match status" value="1"/>
</dbReference>
<feature type="active site" description="Proton acceptor" evidence="3">
    <location>
        <position position="317"/>
    </location>
</feature>
<feature type="binding site" evidence="3">
    <location>
        <position position="351"/>
    </location>
    <ligand>
        <name>Zn(2+)</name>
        <dbReference type="ChEBI" id="CHEBI:29105"/>
    </ligand>
</feature>
<feature type="active site" description="Proton acceptor" evidence="3">
    <location>
        <position position="318"/>
    </location>
</feature>
<feature type="binding site" evidence="3">
    <location>
        <position position="318"/>
    </location>
    <ligand>
        <name>substrate</name>
    </ligand>
</feature>